<dbReference type="InterPro" id="IPR003439">
    <property type="entry name" value="ABC_transporter-like_ATP-bd"/>
</dbReference>
<dbReference type="InterPro" id="IPR036640">
    <property type="entry name" value="ABC1_TM_sf"/>
</dbReference>
<keyword evidence="5 7" id="KW-1133">Transmembrane helix</keyword>
<dbReference type="PROSITE" id="PS00211">
    <property type="entry name" value="ABC_TRANSPORTER_1"/>
    <property type="match status" value="1"/>
</dbReference>
<comment type="caution">
    <text evidence="10">The sequence shown here is derived from an EMBL/GenBank/DDBJ whole genome shotgun (WGS) entry which is preliminary data.</text>
</comment>
<feature type="domain" description="ABC transporter" evidence="8">
    <location>
        <begin position="339"/>
        <end position="547"/>
    </location>
</feature>
<keyword evidence="2 7" id="KW-0812">Transmembrane</keyword>
<evidence type="ECO:0000259" key="8">
    <source>
        <dbReference type="PROSITE" id="PS50893"/>
    </source>
</evidence>
<proteinExistence type="predicted"/>
<dbReference type="AlphaFoldDB" id="A0A2T6AV05"/>
<dbReference type="PANTHER" id="PTHR24221:SF654">
    <property type="entry name" value="ATP-BINDING CASSETTE SUB-FAMILY B MEMBER 6"/>
    <property type="match status" value="1"/>
</dbReference>
<dbReference type="PANTHER" id="PTHR24221">
    <property type="entry name" value="ATP-BINDING CASSETTE SUB-FAMILY B"/>
    <property type="match status" value="1"/>
</dbReference>
<name>A0A2T6AV05_9RHOB</name>
<gene>
    <name evidence="10" type="ORF">C8N34_112114</name>
</gene>
<keyword evidence="11" id="KW-1185">Reference proteome</keyword>
<keyword evidence="6 7" id="KW-0472">Membrane</keyword>
<organism evidence="10 11">
    <name type="scientific">Gemmobacter caeni</name>
    <dbReference type="NCBI Taxonomy" id="589035"/>
    <lineage>
        <taxon>Bacteria</taxon>
        <taxon>Pseudomonadati</taxon>
        <taxon>Pseudomonadota</taxon>
        <taxon>Alphaproteobacteria</taxon>
        <taxon>Rhodobacterales</taxon>
        <taxon>Paracoccaceae</taxon>
        <taxon>Gemmobacter</taxon>
    </lineage>
</organism>
<dbReference type="EMBL" id="QBKP01000012">
    <property type="protein sequence ID" value="PTX47625.1"/>
    <property type="molecule type" value="Genomic_DNA"/>
</dbReference>
<evidence type="ECO:0000256" key="6">
    <source>
        <dbReference type="ARBA" id="ARBA00023136"/>
    </source>
</evidence>
<evidence type="ECO:0000256" key="5">
    <source>
        <dbReference type="ARBA" id="ARBA00022989"/>
    </source>
</evidence>
<reference evidence="10 11" key="1">
    <citation type="submission" date="2018-04" db="EMBL/GenBank/DDBJ databases">
        <title>Genomic Encyclopedia of Archaeal and Bacterial Type Strains, Phase II (KMG-II): from individual species to whole genera.</title>
        <authorList>
            <person name="Goeker M."/>
        </authorList>
    </citation>
    <scope>NUCLEOTIDE SEQUENCE [LARGE SCALE GENOMIC DNA]</scope>
    <source>
        <strain evidence="10 11">DSM 21823</strain>
    </source>
</reference>
<dbReference type="Pfam" id="PF00664">
    <property type="entry name" value="ABC_membrane"/>
    <property type="match status" value="1"/>
</dbReference>
<dbReference type="CDD" id="cd03228">
    <property type="entry name" value="ABCC_MRP_Like"/>
    <property type="match status" value="1"/>
</dbReference>
<dbReference type="GO" id="GO:0016887">
    <property type="term" value="F:ATP hydrolysis activity"/>
    <property type="evidence" value="ECO:0007669"/>
    <property type="project" value="InterPro"/>
</dbReference>
<evidence type="ECO:0000259" key="9">
    <source>
        <dbReference type="PROSITE" id="PS50929"/>
    </source>
</evidence>
<dbReference type="PROSITE" id="PS50929">
    <property type="entry name" value="ABC_TM1F"/>
    <property type="match status" value="1"/>
</dbReference>
<feature type="transmembrane region" description="Helical" evidence="7">
    <location>
        <begin position="42"/>
        <end position="62"/>
    </location>
</feature>
<evidence type="ECO:0000256" key="4">
    <source>
        <dbReference type="ARBA" id="ARBA00022840"/>
    </source>
</evidence>
<dbReference type="GO" id="GO:0140359">
    <property type="term" value="F:ABC-type transporter activity"/>
    <property type="evidence" value="ECO:0007669"/>
    <property type="project" value="InterPro"/>
</dbReference>
<keyword evidence="3" id="KW-0547">Nucleotide-binding</keyword>
<evidence type="ECO:0000313" key="10">
    <source>
        <dbReference type="EMBL" id="PTX47625.1"/>
    </source>
</evidence>
<dbReference type="InterPro" id="IPR017871">
    <property type="entry name" value="ABC_transporter-like_CS"/>
</dbReference>
<feature type="transmembrane region" description="Helical" evidence="7">
    <location>
        <begin position="18"/>
        <end position="36"/>
    </location>
</feature>
<dbReference type="GO" id="GO:0005524">
    <property type="term" value="F:ATP binding"/>
    <property type="evidence" value="ECO:0007669"/>
    <property type="project" value="UniProtKB-KW"/>
</dbReference>
<dbReference type="GO" id="GO:0005886">
    <property type="term" value="C:plasma membrane"/>
    <property type="evidence" value="ECO:0007669"/>
    <property type="project" value="UniProtKB-SubCell"/>
</dbReference>
<dbReference type="Gene3D" id="3.40.50.300">
    <property type="entry name" value="P-loop containing nucleotide triphosphate hydrolases"/>
    <property type="match status" value="1"/>
</dbReference>
<feature type="transmembrane region" description="Helical" evidence="7">
    <location>
        <begin position="166"/>
        <end position="184"/>
    </location>
</feature>
<accession>A0A2T6AV05</accession>
<feature type="transmembrane region" description="Helical" evidence="7">
    <location>
        <begin position="250"/>
        <end position="270"/>
    </location>
</feature>
<keyword evidence="4 10" id="KW-0067">ATP-binding</keyword>
<evidence type="ECO:0000313" key="11">
    <source>
        <dbReference type="Proteomes" id="UP000244224"/>
    </source>
</evidence>
<evidence type="ECO:0000256" key="3">
    <source>
        <dbReference type="ARBA" id="ARBA00022741"/>
    </source>
</evidence>
<dbReference type="SUPFAM" id="SSF52540">
    <property type="entry name" value="P-loop containing nucleoside triphosphate hydrolases"/>
    <property type="match status" value="1"/>
</dbReference>
<dbReference type="InterPro" id="IPR039421">
    <property type="entry name" value="Type_1_exporter"/>
</dbReference>
<dbReference type="RefSeq" id="WP_108129842.1">
    <property type="nucleotide sequence ID" value="NZ_QBKP01000012.1"/>
</dbReference>
<dbReference type="PROSITE" id="PS50893">
    <property type="entry name" value="ABC_TRANSPORTER_2"/>
    <property type="match status" value="1"/>
</dbReference>
<dbReference type="SUPFAM" id="SSF90123">
    <property type="entry name" value="ABC transporter transmembrane region"/>
    <property type="match status" value="1"/>
</dbReference>
<evidence type="ECO:0000256" key="7">
    <source>
        <dbReference type="SAM" id="Phobius"/>
    </source>
</evidence>
<dbReference type="Proteomes" id="UP000244224">
    <property type="component" value="Unassembled WGS sequence"/>
</dbReference>
<dbReference type="SMART" id="SM00382">
    <property type="entry name" value="AAA"/>
    <property type="match status" value="1"/>
</dbReference>
<feature type="domain" description="ABC transmembrane type-1" evidence="9">
    <location>
        <begin position="22"/>
        <end position="309"/>
    </location>
</feature>
<dbReference type="OrthoDB" id="5288404at2"/>
<evidence type="ECO:0000256" key="2">
    <source>
        <dbReference type="ARBA" id="ARBA00022692"/>
    </source>
</evidence>
<feature type="transmembrane region" description="Helical" evidence="7">
    <location>
        <begin position="282"/>
        <end position="300"/>
    </location>
</feature>
<protein>
    <submittedName>
        <fullName evidence="10">ATP-binding cassette subfamily C protein CydC</fullName>
    </submittedName>
</protein>
<dbReference type="InterPro" id="IPR003593">
    <property type="entry name" value="AAA+_ATPase"/>
</dbReference>
<dbReference type="Gene3D" id="1.20.1560.10">
    <property type="entry name" value="ABC transporter type 1, transmembrane domain"/>
    <property type="match status" value="1"/>
</dbReference>
<dbReference type="InterPro" id="IPR011527">
    <property type="entry name" value="ABC1_TM_dom"/>
</dbReference>
<evidence type="ECO:0000256" key="1">
    <source>
        <dbReference type="ARBA" id="ARBA00004651"/>
    </source>
</evidence>
<dbReference type="Pfam" id="PF00005">
    <property type="entry name" value="ABC_tran"/>
    <property type="match status" value="1"/>
</dbReference>
<dbReference type="GO" id="GO:0034040">
    <property type="term" value="F:ATPase-coupled lipid transmembrane transporter activity"/>
    <property type="evidence" value="ECO:0007669"/>
    <property type="project" value="TreeGrafter"/>
</dbReference>
<sequence>MSALWQILRLMLRDQRTALLRGAALSVLVLAMGVALLGLSGWFITAAAAAGLAGVGATFDVFRPSAMVRFLALCRAAARYGERLATHDATLRALESLRLRLMAGHLAAPWQRLIRLRGAEVLNRLTADIDALDGLPLRLALPVLAGGLTQLLAFGVLWFLAGWQVALWLAAVSITGAALVLWRTGRRTLRPSRRAEAAAQAFRTRLIDLIRSRDDLAVYGHLEHQLAATRKAEIRRRNMQNQLDRLDRRAGAALVTLTSLSAGGALWLGLTLTQQGRLSPALAALGVFAALALAETLIPLRRAVADLGRMADAARRVRGGLSVALPVASMGTYTGSGGIRVHDLCLARPGDNQPLTPPLSFSVAPGETVALTGPSGAGKSTVLLALAGLHPPLSGQITLAGRALADWDEPALRDLLTLMPQRAGLMGGTVAEALRLAAPDAAEAELWQALEATALAETIRARGGLDLRLGSGGSGLSGGEARRLVLARALLRRPAILLLDEPTEGLDPDTANRVLSGLRAHLPQAAILLASHRETETAQTLRNVTVH</sequence>
<dbReference type="InterPro" id="IPR027417">
    <property type="entry name" value="P-loop_NTPase"/>
</dbReference>
<comment type="subcellular location">
    <subcellularLocation>
        <location evidence="1">Cell membrane</location>
        <topology evidence="1">Multi-pass membrane protein</topology>
    </subcellularLocation>
</comment>
<feature type="transmembrane region" description="Helical" evidence="7">
    <location>
        <begin position="139"/>
        <end position="160"/>
    </location>
</feature>